<dbReference type="Proteomes" id="UP000597989">
    <property type="component" value="Unassembled WGS sequence"/>
</dbReference>
<reference evidence="3" key="4">
    <citation type="submission" date="2020-09" db="EMBL/GenBank/DDBJ databases">
        <authorList>
            <person name="Sun Q."/>
            <person name="Zhou Y."/>
        </authorList>
    </citation>
    <scope>NUCLEOTIDE SEQUENCE</scope>
    <source>
        <strain evidence="3">CGMCC 4.7206</strain>
    </source>
</reference>
<comment type="caution">
    <text evidence="3">The sequence shown here is derived from an EMBL/GenBank/DDBJ whole genome shotgun (WGS) entry which is preliminary data.</text>
</comment>
<gene>
    <name evidence="2" type="ORF">GCM10009545_47820</name>
    <name evidence="3" type="ORF">GCM10011581_06850</name>
</gene>
<reference evidence="3 4" key="2">
    <citation type="journal article" date="2014" name="Int. J. Syst. Evol. Microbiol.">
        <title>Complete genome sequence of Corynebacterium casei LMG S-19264T (=DSM 44701T), isolated from a smear-ripened cheese.</title>
        <authorList>
            <consortium name="US DOE Joint Genome Institute (JGI-PGF)"/>
            <person name="Walter F."/>
            <person name="Albersmeier A."/>
            <person name="Kalinowski J."/>
            <person name="Ruckert C."/>
        </authorList>
    </citation>
    <scope>NUCLEOTIDE SEQUENCE [LARGE SCALE GENOMIC DNA]</scope>
    <source>
        <strain evidence="3 4">CGMCC 4.7206</strain>
    </source>
</reference>
<evidence type="ECO:0000256" key="1">
    <source>
        <dbReference type="SAM" id="MobiDB-lite"/>
    </source>
</evidence>
<evidence type="ECO:0000313" key="4">
    <source>
        <dbReference type="Proteomes" id="UP000597989"/>
    </source>
</evidence>
<dbReference type="AlphaFoldDB" id="A0A917JK09"/>
<dbReference type="Proteomes" id="UP001500220">
    <property type="component" value="Unassembled WGS sequence"/>
</dbReference>
<organism evidence="3 4">
    <name type="scientific">Saccharopolyspora thermophila</name>
    <dbReference type="NCBI Taxonomy" id="89367"/>
    <lineage>
        <taxon>Bacteria</taxon>
        <taxon>Bacillati</taxon>
        <taxon>Actinomycetota</taxon>
        <taxon>Actinomycetes</taxon>
        <taxon>Pseudonocardiales</taxon>
        <taxon>Pseudonocardiaceae</taxon>
        <taxon>Saccharopolyspora</taxon>
    </lineage>
</organism>
<evidence type="ECO:0000313" key="3">
    <source>
        <dbReference type="EMBL" id="GGI72482.1"/>
    </source>
</evidence>
<proteinExistence type="predicted"/>
<keyword evidence="5" id="KW-1185">Reference proteome</keyword>
<evidence type="ECO:0000313" key="2">
    <source>
        <dbReference type="EMBL" id="GAA0539591.1"/>
    </source>
</evidence>
<sequence>MYSSSRPVNGVIQYTTGVLVLASGGNPEKRFRSPRRGCTFLQTRQAPLRRPGHGVHDNGFLPGPGGCDRHHRVQAFRGLTNAAGGALPGTGRSSEERRCC</sequence>
<feature type="region of interest" description="Disordered" evidence="1">
    <location>
        <begin position="81"/>
        <end position="100"/>
    </location>
</feature>
<name>A0A917JK09_9PSEU</name>
<reference evidence="5" key="3">
    <citation type="journal article" date="2019" name="Int. J. Syst. Evol. Microbiol.">
        <title>The Global Catalogue of Microorganisms (GCM) 10K type strain sequencing project: providing services to taxonomists for standard genome sequencing and annotation.</title>
        <authorList>
            <consortium name="The Broad Institute Genomics Platform"/>
            <consortium name="The Broad Institute Genome Sequencing Center for Infectious Disease"/>
            <person name="Wu L."/>
            <person name="Ma J."/>
        </authorList>
    </citation>
    <scope>NUCLEOTIDE SEQUENCE [LARGE SCALE GENOMIC DNA]</scope>
    <source>
        <strain evidence="5">JCM 10664</strain>
    </source>
</reference>
<reference evidence="2" key="5">
    <citation type="submission" date="2023-12" db="EMBL/GenBank/DDBJ databases">
        <authorList>
            <person name="Sun Q."/>
            <person name="Inoue M."/>
        </authorList>
    </citation>
    <scope>NUCLEOTIDE SEQUENCE</scope>
    <source>
        <strain evidence="2">JCM 10664</strain>
    </source>
</reference>
<reference evidence="2" key="1">
    <citation type="journal article" date="2014" name="Int. J. Syst. Evol. Microbiol.">
        <title>Complete genome of a new Firmicutes species belonging to the dominant human colonic microbiota ('Ruminococcus bicirculans') reveals two chromosomes and a selective capacity to utilize plant glucans.</title>
        <authorList>
            <consortium name="NISC Comparative Sequencing Program"/>
            <person name="Wegmann U."/>
            <person name="Louis P."/>
            <person name="Goesmann A."/>
            <person name="Henrissat B."/>
            <person name="Duncan S.H."/>
            <person name="Flint H.J."/>
        </authorList>
    </citation>
    <scope>NUCLEOTIDE SEQUENCE</scope>
    <source>
        <strain evidence="2">JCM 10664</strain>
    </source>
</reference>
<dbReference type="EMBL" id="BMMT01000001">
    <property type="protein sequence ID" value="GGI72482.1"/>
    <property type="molecule type" value="Genomic_DNA"/>
</dbReference>
<accession>A0A917JK09</accession>
<dbReference type="EMBL" id="BAAAHC010000024">
    <property type="protein sequence ID" value="GAA0539591.1"/>
    <property type="molecule type" value="Genomic_DNA"/>
</dbReference>
<evidence type="ECO:0000313" key="5">
    <source>
        <dbReference type="Proteomes" id="UP001500220"/>
    </source>
</evidence>
<protein>
    <submittedName>
        <fullName evidence="3">Uncharacterized protein</fullName>
    </submittedName>
</protein>